<accession>A0A3A1YUY7</accession>
<protein>
    <submittedName>
        <fullName evidence="1">Uncharacterized protein</fullName>
    </submittedName>
</protein>
<evidence type="ECO:0000313" key="2">
    <source>
        <dbReference type="Proteomes" id="UP000266206"/>
    </source>
</evidence>
<comment type="caution">
    <text evidence="1">The sequence shown here is derived from an EMBL/GenBank/DDBJ whole genome shotgun (WGS) entry which is preliminary data.</text>
</comment>
<dbReference type="Proteomes" id="UP000266206">
    <property type="component" value="Unassembled WGS sequence"/>
</dbReference>
<sequence length="228" mass="25770">MYAPTETAFLKRIQALPFDTVTLYTNVSDAAKVNQAIAQIIVTPGQLAKIATTAQIVSQLNLEQADLALSWAHNSDDFVLQRHRICLFPDQNFDRGEQHTKLCFAGQFEDDPLTITSETFTLEALVQACEQAHTHEHKLALLASDVDPQTYNQTLREFEQRFQHGCYHRNVYALRTKGVTLYETRLNHSDAQLLAQLYQEHTGRDVDVVDIDEDDLLAPSASRPKPSM</sequence>
<dbReference type="EMBL" id="NQYH01000005">
    <property type="protein sequence ID" value="RIY41099.1"/>
    <property type="molecule type" value="Genomic_DNA"/>
</dbReference>
<gene>
    <name evidence="1" type="ORF">CJP73_08090</name>
</gene>
<dbReference type="RefSeq" id="WP_119516100.1">
    <property type="nucleotide sequence ID" value="NZ_NQYH01000005.1"/>
</dbReference>
<name>A0A3A1YUY7_9BURK</name>
<proteinExistence type="predicted"/>
<reference evidence="1 2" key="1">
    <citation type="submission" date="2017-08" db="EMBL/GenBank/DDBJ databases">
        <title>Pusillimonas indicus sp. nov., a member of the family Alcaligenaceae isolated from surface seawater.</title>
        <authorList>
            <person name="Li J."/>
        </authorList>
    </citation>
    <scope>NUCLEOTIDE SEQUENCE [LARGE SCALE GENOMIC DNA]</scope>
    <source>
        <strain evidence="1 2">L52-1-41</strain>
    </source>
</reference>
<evidence type="ECO:0000313" key="1">
    <source>
        <dbReference type="EMBL" id="RIY41099.1"/>
    </source>
</evidence>
<organism evidence="1 2">
    <name type="scientific">Neopusillimonas maritima</name>
    <dbReference type="NCBI Taxonomy" id="2026239"/>
    <lineage>
        <taxon>Bacteria</taxon>
        <taxon>Pseudomonadati</taxon>
        <taxon>Pseudomonadota</taxon>
        <taxon>Betaproteobacteria</taxon>
        <taxon>Burkholderiales</taxon>
        <taxon>Alcaligenaceae</taxon>
        <taxon>Neopusillimonas</taxon>
    </lineage>
</organism>
<dbReference type="AlphaFoldDB" id="A0A3A1YUY7"/>